<accession>A0ABT6KYZ9</accession>
<keyword evidence="11" id="KW-1185">Reference proteome</keyword>
<dbReference type="PROSITE" id="PS51085">
    <property type="entry name" value="2FE2S_FER_2"/>
    <property type="match status" value="1"/>
</dbReference>
<dbReference type="Gene3D" id="2.40.30.10">
    <property type="entry name" value="Translation factors"/>
    <property type="match status" value="1"/>
</dbReference>
<keyword evidence="6" id="KW-0408">Iron</keyword>
<dbReference type="Proteomes" id="UP001160130">
    <property type="component" value="Unassembled WGS sequence"/>
</dbReference>
<dbReference type="PANTHER" id="PTHR47354:SF1">
    <property type="entry name" value="CARNITINE MONOOXYGENASE REDUCTASE SUBUNIT"/>
    <property type="match status" value="1"/>
</dbReference>
<reference evidence="10 11" key="1">
    <citation type="submission" date="2023-04" db="EMBL/GenBank/DDBJ databases">
        <title>Forest soil microbial communities from Buena Vista Peninsula, Colon Province, Panama.</title>
        <authorList>
            <person name="Bouskill N."/>
        </authorList>
    </citation>
    <scope>NUCLEOTIDE SEQUENCE [LARGE SCALE GENOMIC DNA]</scope>
    <source>
        <strain evidence="10 11">AC80</strain>
    </source>
</reference>
<keyword evidence="5" id="KW-0560">Oxidoreductase</keyword>
<dbReference type="PROSITE" id="PS51384">
    <property type="entry name" value="FAD_FR"/>
    <property type="match status" value="1"/>
</dbReference>
<comment type="cofactor">
    <cofactor evidence="1">
        <name>FAD</name>
        <dbReference type="ChEBI" id="CHEBI:57692"/>
    </cofactor>
</comment>
<dbReference type="SUPFAM" id="SSF54292">
    <property type="entry name" value="2Fe-2S ferredoxin-like"/>
    <property type="match status" value="1"/>
</dbReference>
<evidence type="ECO:0000259" key="9">
    <source>
        <dbReference type="PROSITE" id="PS51384"/>
    </source>
</evidence>
<dbReference type="PANTHER" id="PTHR47354">
    <property type="entry name" value="NADH OXIDOREDUCTASE HCR"/>
    <property type="match status" value="1"/>
</dbReference>
<dbReference type="EMBL" id="JARXVE010000003">
    <property type="protein sequence ID" value="MDH6195927.1"/>
    <property type="molecule type" value="Genomic_DNA"/>
</dbReference>
<dbReference type="InterPro" id="IPR012675">
    <property type="entry name" value="Beta-grasp_dom_sf"/>
</dbReference>
<dbReference type="PRINTS" id="PR00409">
    <property type="entry name" value="PHDIOXRDTASE"/>
</dbReference>
<dbReference type="Gene3D" id="3.10.20.30">
    <property type="match status" value="1"/>
</dbReference>
<dbReference type="InterPro" id="IPR001041">
    <property type="entry name" value="2Fe-2S_ferredoxin-type"/>
</dbReference>
<comment type="caution">
    <text evidence="10">The sequence shown here is derived from an EMBL/GenBank/DDBJ whole genome shotgun (WGS) entry which is preliminary data.</text>
</comment>
<dbReference type="CDD" id="cd06185">
    <property type="entry name" value="PDR_like"/>
    <property type="match status" value="1"/>
</dbReference>
<evidence type="ECO:0000313" key="10">
    <source>
        <dbReference type="EMBL" id="MDH6195927.1"/>
    </source>
</evidence>
<dbReference type="SUPFAM" id="SSF63380">
    <property type="entry name" value="Riboflavin synthase domain-like"/>
    <property type="match status" value="1"/>
</dbReference>
<evidence type="ECO:0000256" key="6">
    <source>
        <dbReference type="ARBA" id="ARBA00023004"/>
    </source>
</evidence>
<evidence type="ECO:0000256" key="1">
    <source>
        <dbReference type="ARBA" id="ARBA00001974"/>
    </source>
</evidence>
<dbReference type="Pfam" id="PF00111">
    <property type="entry name" value="Fer2"/>
    <property type="match status" value="1"/>
</dbReference>
<evidence type="ECO:0000256" key="2">
    <source>
        <dbReference type="ARBA" id="ARBA00022630"/>
    </source>
</evidence>
<name>A0ABT6KYZ9_9MYCO</name>
<sequence length="323" mass="34551">MTAPTPLAGATGAEFEVMVRQIRFEADGVLSFQLERQDRSVLPPWTPGAHLEIALPSGLRRQYSLCGEVEDRTTYTVATRLVPDGRGGSREMHALRAGDVVKIAGVGNNFELLEADSYLFIAGGIGITPLLPMFRQVVAQGVSARFVYLGRNHTQMAFVDELSAIAPGVQVVQTDLAGIPCARELLSDCTAVAVYACGPAPLLDDLEAEAAVGLGPDQALHIERFAPVRPAVTASDEDRKIICGRSGVTVSVQPGETYLESIRRAGIDVPSSCEMGICGTCQVMVTAGEPDHRDELLTENERRNGAFLPCVSRSLSSELTVDL</sequence>
<evidence type="ECO:0000256" key="4">
    <source>
        <dbReference type="ARBA" id="ARBA00022723"/>
    </source>
</evidence>
<dbReference type="PROSITE" id="PS00197">
    <property type="entry name" value="2FE2S_FER_1"/>
    <property type="match status" value="1"/>
</dbReference>
<dbReference type="InterPro" id="IPR036010">
    <property type="entry name" value="2Fe-2S_ferredoxin-like_sf"/>
</dbReference>
<dbReference type="RefSeq" id="WP_280832529.1">
    <property type="nucleotide sequence ID" value="NZ_JARXVE010000003.1"/>
</dbReference>
<dbReference type="Gene3D" id="3.40.50.80">
    <property type="entry name" value="Nucleotide-binding domain of ferredoxin-NADP reductase (FNR) module"/>
    <property type="match status" value="1"/>
</dbReference>
<dbReference type="InterPro" id="IPR050415">
    <property type="entry name" value="MRET"/>
</dbReference>
<evidence type="ECO:0000313" key="11">
    <source>
        <dbReference type="Proteomes" id="UP001160130"/>
    </source>
</evidence>
<dbReference type="InterPro" id="IPR039261">
    <property type="entry name" value="FNR_nucleotide-bd"/>
</dbReference>
<evidence type="ECO:0000256" key="5">
    <source>
        <dbReference type="ARBA" id="ARBA00023002"/>
    </source>
</evidence>
<organism evidence="10 11">
    <name type="scientific">Mycolicibacterium frederiksbergense</name>
    <dbReference type="NCBI Taxonomy" id="117567"/>
    <lineage>
        <taxon>Bacteria</taxon>
        <taxon>Bacillati</taxon>
        <taxon>Actinomycetota</taxon>
        <taxon>Actinomycetes</taxon>
        <taxon>Mycobacteriales</taxon>
        <taxon>Mycobacteriaceae</taxon>
        <taxon>Mycolicibacterium</taxon>
    </lineage>
</organism>
<keyword evidence="7" id="KW-0411">Iron-sulfur</keyword>
<dbReference type="InterPro" id="IPR017938">
    <property type="entry name" value="Riboflavin_synthase-like_b-brl"/>
</dbReference>
<feature type="domain" description="FAD-binding FR-type" evidence="9">
    <location>
        <begin position="12"/>
        <end position="113"/>
    </location>
</feature>
<keyword evidence="3" id="KW-0001">2Fe-2S</keyword>
<gene>
    <name evidence="10" type="ORF">M2272_002567</name>
</gene>
<proteinExistence type="predicted"/>
<feature type="domain" description="2Fe-2S ferredoxin-type" evidence="8">
    <location>
        <begin position="230"/>
        <end position="323"/>
    </location>
</feature>
<dbReference type="CDD" id="cd00207">
    <property type="entry name" value="fer2"/>
    <property type="match status" value="1"/>
</dbReference>
<keyword evidence="2" id="KW-0285">Flavoprotein</keyword>
<evidence type="ECO:0000259" key="8">
    <source>
        <dbReference type="PROSITE" id="PS51085"/>
    </source>
</evidence>
<evidence type="ECO:0000256" key="3">
    <source>
        <dbReference type="ARBA" id="ARBA00022714"/>
    </source>
</evidence>
<protein>
    <submittedName>
        <fullName evidence="10">Ferredoxin-NADP reductase</fullName>
    </submittedName>
</protein>
<evidence type="ECO:0000256" key="7">
    <source>
        <dbReference type="ARBA" id="ARBA00023014"/>
    </source>
</evidence>
<dbReference type="InterPro" id="IPR017927">
    <property type="entry name" value="FAD-bd_FR_type"/>
</dbReference>
<keyword evidence="4" id="KW-0479">Metal-binding</keyword>
<dbReference type="InterPro" id="IPR006058">
    <property type="entry name" value="2Fe2S_fd_BS"/>
</dbReference>
<dbReference type="SUPFAM" id="SSF52343">
    <property type="entry name" value="Ferredoxin reductase-like, C-terminal NADP-linked domain"/>
    <property type="match status" value="1"/>
</dbReference>